<sequence>MLQQANSKRLDKEFQEGDWLDVFTARSVCCVALVPLLMNSSCHLLHVSIRFFTFPCSSFVLGRREIKSVHWSTFPSACPALPFPSVFWTAIWPPVVGSTRARFWCIGLAKTQPRQRGSPLTSSSSSMLIRALWMRLFRKDGIMLGH</sequence>
<name>A0AAE2CT35_9LAMI</name>
<dbReference type="EMBL" id="JACGWO010000003">
    <property type="protein sequence ID" value="KAK4433487.1"/>
    <property type="molecule type" value="Genomic_DNA"/>
</dbReference>
<reference evidence="1" key="1">
    <citation type="submission" date="2020-06" db="EMBL/GenBank/DDBJ databases">
        <authorList>
            <person name="Li T."/>
            <person name="Hu X."/>
            <person name="Zhang T."/>
            <person name="Song X."/>
            <person name="Zhang H."/>
            <person name="Dai N."/>
            <person name="Sheng W."/>
            <person name="Hou X."/>
            <person name="Wei L."/>
        </authorList>
    </citation>
    <scope>NUCLEOTIDE SEQUENCE</scope>
    <source>
        <strain evidence="1">3651</strain>
        <tissue evidence="1">Leaf</tissue>
    </source>
</reference>
<comment type="caution">
    <text evidence="1">The sequence shown here is derived from an EMBL/GenBank/DDBJ whole genome shotgun (WGS) entry which is preliminary data.</text>
</comment>
<dbReference type="Proteomes" id="UP001293254">
    <property type="component" value="Unassembled WGS sequence"/>
</dbReference>
<evidence type="ECO:0000313" key="2">
    <source>
        <dbReference type="Proteomes" id="UP001293254"/>
    </source>
</evidence>
<protein>
    <submittedName>
        <fullName evidence="1">Uncharacterized protein</fullName>
    </submittedName>
</protein>
<organism evidence="1 2">
    <name type="scientific">Sesamum alatum</name>
    <dbReference type="NCBI Taxonomy" id="300844"/>
    <lineage>
        <taxon>Eukaryota</taxon>
        <taxon>Viridiplantae</taxon>
        <taxon>Streptophyta</taxon>
        <taxon>Embryophyta</taxon>
        <taxon>Tracheophyta</taxon>
        <taxon>Spermatophyta</taxon>
        <taxon>Magnoliopsida</taxon>
        <taxon>eudicotyledons</taxon>
        <taxon>Gunneridae</taxon>
        <taxon>Pentapetalae</taxon>
        <taxon>asterids</taxon>
        <taxon>lamiids</taxon>
        <taxon>Lamiales</taxon>
        <taxon>Pedaliaceae</taxon>
        <taxon>Sesamum</taxon>
    </lineage>
</organism>
<keyword evidence="2" id="KW-1185">Reference proteome</keyword>
<accession>A0AAE2CT35</accession>
<proteinExistence type="predicted"/>
<gene>
    <name evidence="1" type="ORF">Salat_1111000</name>
</gene>
<reference evidence="1" key="2">
    <citation type="journal article" date="2024" name="Plant">
        <title>Genomic evolution and insights into agronomic trait innovations of Sesamum species.</title>
        <authorList>
            <person name="Miao H."/>
            <person name="Wang L."/>
            <person name="Qu L."/>
            <person name="Liu H."/>
            <person name="Sun Y."/>
            <person name="Le M."/>
            <person name="Wang Q."/>
            <person name="Wei S."/>
            <person name="Zheng Y."/>
            <person name="Lin W."/>
            <person name="Duan Y."/>
            <person name="Cao H."/>
            <person name="Xiong S."/>
            <person name="Wang X."/>
            <person name="Wei L."/>
            <person name="Li C."/>
            <person name="Ma Q."/>
            <person name="Ju M."/>
            <person name="Zhao R."/>
            <person name="Li G."/>
            <person name="Mu C."/>
            <person name="Tian Q."/>
            <person name="Mei H."/>
            <person name="Zhang T."/>
            <person name="Gao T."/>
            <person name="Zhang H."/>
        </authorList>
    </citation>
    <scope>NUCLEOTIDE SEQUENCE</scope>
    <source>
        <strain evidence="1">3651</strain>
    </source>
</reference>
<dbReference type="AlphaFoldDB" id="A0AAE2CT35"/>
<evidence type="ECO:0000313" key="1">
    <source>
        <dbReference type="EMBL" id="KAK4433487.1"/>
    </source>
</evidence>